<keyword evidence="5" id="KW-0999">Mitochondrion inner membrane</keyword>
<evidence type="ECO:0000256" key="4">
    <source>
        <dbReference type="ARBA" id="ARBA00022630"/>
    </source>
</evidence>
<gene>
    <name evidence="13" type="ORF">KIW84_075211</name>
</gene>
<dbReference type="FunFam" id="3.50.50.100:FF:000002">
    <property type="entry name" value="External alternative NAD(P)H-ubiquinone oxidoreductase B1, mitochondrial"/>
    <property type="match status" value="1"/>
</dbReference>
<evidence type="ECO:0000259" key="12">
    <source>
        <dbReference type="Pfam" id="PF07992"/>
    </source>
</evidence>
<name>A0A9D4VU98_PEA</name>
<evidence type="ECO:0000313" key="14">
    <source>
        <dbReference type="Proteomes" id="UP001058974"/>
    </source>
</evidence>
<evidence type="ECO:0000256" key="1">
    <source>
        <dbReference type="ARBA" id="ARBA00004275"/>
    </source>
</evidence>
<comment type="subcellular location">
    <subcellularLocation>
        <location evidence="2">Mitochondrion inner membrane</location>
        <topology evidence="2">Peripheral membrane protein</topology>
    </subcellularLocation>
    <subcellularLocation>
        <location evidence="1">Peroxisome</location>
    </subcellularLocation>
</comment>
<keyword evidence="4" id="KW-0285">Flavoprotein</keyword>
<keyword evidence="10" id="KW-0576">Peroxisome</keyword>
<dbReference type="Proteomes" id="UP001058974">
    <property type="component" value="Chromosome 7"/>
</dbReference>
<keyword evidence="7" id="KW-0560">Oxidoreductase</keyword>
<dbReference type="GO" id="GO:0003954">
    <property type="term" value="F:NADH dehydrogenase activity"/>
    <property type="evidence" value="ECO:0007669"/>
    <property type="project" value="InterPro"/>
</dbReference>
<evidence type="ECO:0000256" key="2">
    <source>
        <dbReference type="ARBA" id="ARBA00004637"/>
    </source>
</evidence>
<dbReference type="Gramene" id="Psat07G0521100-T2">
    <property type="protein sequence ID" value="KAI5389817.1"/>
    <property type="gene ID" value="KIW84_075211"/>
</dbReference>
<evidence type="ECO:0000256" key="10">
    <source>
        <dbReference type="ARBA" id="ARBA00023140"/>
    </source>
</evidence>
<dbReference type="InterPro" id="IPR045024">
    <property type="entry name" value="NDH-2"/>
</dbReference>
<dbReference type="InterPro" id="IPR036188">
    <property type="entry name" value="FAD/NAD-bd_sf"/>
</dbReference>
<evidence type="ECO:0000256" key="11">
    <source>
        <dbReference type="ARBA" id="ARBA00049010"/>
    </source>
</evidence>
<organism evidence="13 14">
    <name type="scientific">Pisum sativum</name>
    <name type="common">Garden pea</name>
    <name type="synonym">Lathyrus oleraceus</name>
    <dbReference type="NCBI Taxonomy" id="3888"/>
    <lineage>
        <taxon>Eukaryota</taxon>
        <taxon>Viridiplantae</taxon>
        <taxon>Streptophyta</taxon>
        <taxon>Embryophyta</taxon>
        <taxon>Tracheophyta</taxon>
        <taxon>Spermatophyta</taxon>
        <taxon>Magnoliopsida</taxon>
        <taxon>eudicotyledons</taxon>
        <taxon>Gunneridae</taxon>
        <taxon>Pentapetalae</taxon>
        <taxon>rosids</taxon>
        <taxon>fabids</taxon>
        <taxon>Fabales</taxon>
        <taxon>Fabaceae</taxon>
        <taxon>Papilionoideae</taxon>
        <taxon>50 kb inversion clade</taxon>
        <taxon>NPAAA clade</taxon>
        <taxon>Hologalegina</taxon>
        <taxon>IRL clade</taxon>
        <taxon>Fabeae</taxon>
        <taxon>Lathyrus</taxon>
    </lineage>
</organism>
<accession>A0A9D4VU98</accession>
<keyword evidence="9" id="KW-0496">Mitochondrion</keyword>
<evidence type="ECO:0000256" key="7">
    <source>
        <dbReference type="ARBA" id="ARBA00023002"/>
    </source>
</evidence>
<feature type="domain" description="FAD/NAD(P)-binding" evidence="12">
    <location>
        <begin position="57"/>
        <end position="372"/>
    </location>
</feature>
<keyword evidence="14" id="KW-1185">Reference proteome</keyword>
<comment type="similarity">
    <text evidence="3">Belongs to the NADH dehydrogenase family.</text>
</comment>
<dbReference type="SUPFAM" id="SSF51905">
    <property type="entry name" value="FAD/NAD(P)-binding domain"/>
    <property type="match status" value="2"/>
</dbReference>
<dbReference type="Gene3D" id="3.50.50.100">
    <property type="match status" value="1"/>
</dbReference>
<evidence type="ECO:0000256" key="6">
    <source>
        <dbReference type="ARBA" id="ARBA00022827"/>
    </source>
</evidence>
<dbReference type="Pfam" id="PF07992">
    <property type="entry name" value="Pyr_redox_2"/>
    <property type="match status" value="1"/>
</dbReference>
<sequence>MTIGSFFMKASRALTTHPFSSNFLLLCTISGGGVVALSESQSEPERPIVEDNEPRKKKVLVLGTGWAATSFLKGLDASLYDVQVVSPRNYFAFTPLLPSVTCGTVEARSIVEPVRNIIKKRKGEIKFWEAECVKIDAAGKKVFCRSNIENLVGSGEFSLDYDFLVVSVGAQVNTFNTPGVKENCHFLKDVEDAQKIRLSVIDCLEKAVLPSLSEEEQRSNLHFVIVGGGPTGVEFAAELHDFIQEDLIKLYPTVKDKVKITLIQSGDHILNMFDERISLFAEQKFTRDGIEVQTGCRVLSVNDKEITMKVKSTGAICSMPHGLIIWSTGISTLPVIKNFMEEIGQTKRHVLATDEWLRVNGCEDVFAIGDCSSIKQR</sequence>
<evidence type="ECO:0000256" key="8">
    <source>
        <dbReference type="ARBA" id="ARBA00023027"/>
    </source>
</evidence>
<protein>
    <submittedName>
        <fullName evidence="13">External alternative NAD(P)H-ubiquinone oxidoreductase B1</fullName>
    </submittedName>
</protein>
<dbReference type="InterPro" id="IPR023753">
    <property type="entry name" value="FAD/NAD-binding_dom"/>
</dbReference>
<evidence type="ECO:0000256" key="3">
    <source>
        <dbReference type="ARBA" id="ARBA00005272"/>
    </source>
</evidence>
<comment type="catalytic activity">
    <reaction evidence="11">
        <text>a ubiquinone + NADH + H(+) = a ubiquinol + NAD(+)</text>
        <dbReference type="Rhea" id="RHEA:23152"/>
        <dbReference type="Rhea" id="RHEA-COMP:9565"/>
        <dbReference type="Rhea" id="RHEA-COMP:9566"/>
        <dbReference type="ChEBI" id="CHEBI:15378"/>
        <dbReference type="ChEBI" id="CHEBI:16389"/>
        <dbReference type="ChEBI" id="CHEBI:17976"/>
        <dbReference type="ChEBI" id="CHEBI:57540"/>
        <dbReference type="ChEBI" id="CHEBI:57945"/>
    </reaction>
</comment>
<evidence type="ECO:0000313" key="13">
    <source>
        <dbReference type="EMBL" id="KAI5389817.1"/>
    </source>
</evidence>
<evidence type="ECO:0000256" key="9">
    <source>
        <dbReference type="ARBA" id="ARBA00023128"/>
    </source>
</evidence>
<evidence type="ECO:0000256" key="5">
    <source>
        <dbReference type="ARBA" id="ARBA00022792"/>
    </source>
</evidence>
<keyword evidence="6" id="KW-0274">FAD</keyword>
<reference evidence="13 14" key="1">
    <citation type="journal article" date="2022" name="Nat. Genet.">
        <title>Improved pea reference genome and pan-genome highlight genomic features and evolutionary characteristics.</title>
        <authorList>
            <person name="Yang T."/>
            <person name="Liu R."/>
            <person name="Luo Y."/>
            <person name="Hu S."/>
            <person name="Wang D."/>
            <person name="Wang C."/>
            <person name="Pandey M.K."/>
            <person name="Ge S."/>
            <person name="Xu Q."/>
            <person name="Li N."/>
            <person name="Li G."/>
            <person name="Huang Y."/>
            <person name="Saxena R.K."/>
            <person name="Ji Y."/>
            <person name="Li M."/>
            <person name="Yan X."/>
            <person name="He Y."/>
            <person name="Liu Y."/>
            <person name="Wang X."/>
            <person name="Xiang C."/>
            <person name="Varshney R.K."/>
            <person name="Ding H."/>
            <person name="Gao S."/>
            <person name="Zong X."/>
        </authorList>
    </citation>
    <scope>NUCLEOTIDE SEQUENCE [LARGE SCALE GENOMIC DNA]</scope>
    <source>
        <strain evidence="13 14">cv. Zhongwan 6</strain>
    </source>
</reference>
<dbReference type="GO" id="GO:0005743">
    <property type="term" value="C:mitochondrial inner membrane"/>
    <property type="evidence" value="ECO:0007669"/>
    <property type="project" value="UniProtKB-SubCell"/>
</dbReference>
<keyword evidence="8" id="KW-0520">NAD</keyword>
<keyword evidence="5" id="KW-0472">Membrane</keyword>
<proteinExistence type="inferred from homology"/>
<dbReference type="PANTHER" id="PTHR43706">
    <property type="entry name" value="NADH DEHYDROGENASE"/>
    <property type="match status" value="1"/>
</dbReference>
<dbReference type="AlphaFoldDB" id="A0A9D4VU98"/>
<dbReference type="GO" id="GO:0005777">
    <property type="term" value="C:peroxisome"/>
    <property type="evidence" value="ECO:0007669"/>
    <property type="project" value="UniProtKB-SubCell"/>
</dbReference>
<comment type="caution">
    <text evidence="13">The sequence shown here is derived from an EMBL/GenBank/DDBJ whole genome shotgun (WGS) entry which is preliminary data.</text>
</comment>
<dbReference type="PANTHER" id="PTHR43706:SF3">
    <property type="entry name" value="EXTERNAL ALTERNATIVE NAD(P)H-UBIQUINONE OXIDOREDUCTASE B1, MITOCHONDRIAL"/>
    <property type="match status" value="1"/>
</dbReference>
<dbReference type="EMBL" id="JAMSHJ010000007">
    <property type="protein sequence ID" value="KAI5389817.1"/>
    <property type="molecule type" value="Genomic_DNA"/>
</dbReference>